<feature type="region of interest" description="Disordered" evidence="1">
    <location>
        <begin position="694"/>
        <end position="770"/>
    </location>
</feature>
<gene>
    <name evidence="5" type="ORF">ACFSC7_13160</name>
</gene>
<dbReference type="Gene3D" id="3.30.70.270">
    <property type="match status" value="1"/>
</dbReference>
<organism evidence="5 6">
    <name type="scientific">Roseibium aestuarii</name>
    <dbReference type="NCBI Taxonomy" id="2600299"/>
    <lineage>
        <taxon>Bacteria</taxon>
        <taxon>Pseudomonadati</taxon>
        <taxon>Pseudomonadota</taxon>
        <taxon>Alphaproteobacteria</taxon>
        <taxon>Hyphomicrobiales</taxon>
        <taxon>Stappiaceae</taxon>
        <taxon>Roseibium</taxon>
    </lineage>
</organism>
<feature type="domain" description="EAL" evidence="3">
    <location>
        <begin position="427"/>
        <end position="678"/>
    </location>
</feature>
<feature type="compositionally biased region" description="Basic and acidic residues" evidence="1">
    <location>
        <begin position="701"/>
        <end position="725"/>
    </location>
</feature>
<accession>A0ABW4K0F7</accession>
<evidence type="ECO:0000313" key="6">
    <source>
        <dbReference type="Proteomes" id="UP001597327"/>
    </source>
</evidence>
<evidence type="ECO:0000256" key="1">
    <source>
        <dbReference type="SAM" id="MobiDB-lite"/>
    </source>
</evidence>
<dbReference type="Proteomes" id="UP001597327">
    <property type="component" value="Unassembled WGS sequence"/>
</dbReference>
<feature type="region of interest" description="Disordered" evidence="1">
    <location>
        <begin position="77"/>
        <end position="100"/>
    </location>
</feature>
<dbReference type="EMBL" id="JBHUFA010000004">
    <property type="protein sequence ID" value="MFD1696471.1"/>
    <property type="molecule type" value="Genomic_DNA"/>
</dbReference>
<evidence type="ECO:0000259" key="4">
    <source>
        <dbReference type="PROSITE" id="PS50887"/>
    </source>
</evidence>
<dbReference type="Gene3D" id="3.20.20.450">
    <property type="entry name" value="EAL domain"/>
    <property type="match status" value="1"/>
</dbReference>
<dbReference type="InterPro" id="IPR001633">
    <property type="entry name" value="EAL_dom"/>
</dbReference>
<proteinExistence type="predicted"/>
<dbReference type="SMART" id="SM00267">
    <property type="entry name" value="GGDEF"/>
    <property type="match status" value="1"/>
</dbReference>
<feature type="compositionally biased region" description="Acidic residues" evidence="1">
    <location>
        <begin position="726"/>
        <end position="736"/>
    </location>
</feature>
<keyword evidence="2" id="KW-0472">Membrane</keyword>
<dbReference type="CDD" id="cd01948">
    <property type="entry name" value="EAL"/>
    <property type="match status" value="1"/>
</dbReference>
<reference evidence="6" key="1">
    <citation type="journal article" date="2019" name="Int. J. Syst. Evol. Microbiol.">
        <title>The Global Catalogue of Microorganisms (GCM) 10K type strain sequencing project: providing services to taxonomists for standard genome sequencing and annotation.</title>
        <authorList>
            <consortium name="The Broad Institute Genomics Platform"/>
            <consortium name="The Broad Institute Genome Sequencing Center for Infectious Disease"/>
            <person name="Wu L."/>
            <person name="Ma J."/>
        </authorList>
    </citation>
    <scope>NUCLEOTIDE SEQUENCE [LARGE SCALE GENOMIC DNA]</scope>
    <source>
        <strain evidence="6">JCM 3369</strain>
    </source>
</reference>
<dbReference type="InterPro" id="IPR035919">
    <property type="entry name" value="EAL_sf"/>
</dbReference>
<dbReference type="InterPro" id="IPR029787">
    <property type="entry name" value="Nucleotide_cyclase"/>
</dbReference>
<dbReference type="PROSITE" id="PS50883">
    <property type="entry name" value="EAL"/>
    <property type="match status" value="1"/>
</dbReference>
<evidence type="ECO:0000259" key="3">
    <source>
        <dbReference type="PROSITE" id="PS50883"/>
    </source>
</evidence>
<dbReference type="InterPro" id="IPR052155">
    <property type="entry name" value="Biofilm_reg_signaling"/>
</dbReference>
<sequence>MQTVATGKNSFVFFFTATLVVMLALGIYSSNRLMTYWLLKTELSETLDNLPEALSARGLGPQLERVLAHRRQIAPMDGMRLSGDPDERSTSRQSGVKAAEADKDLQAVQVAVTRALDPSAVIWMLPMTRQDLMDPALSPLPDLVAGSQLPESSLMETVAELNAATGPVTTLAFDWRGIFSTRSFVVIPHFHAGEINGALVLLVDHQARIAARTIFVSIATSIVAILCLASFLFAGFLLWVRFRDQVKTNMHMQYMAHHDALTGLPNRAVFNAQLTEALRLVHAKATNMGVMLIDVDKFKEINDTHGHGTGDIFLQVIAERLRSVFGDHLVARLSGDEFAVMIKSISDVGRLTKLATDMIHATDTPCNIDGKEIKISLSIGIARASDGSWRSSRVLHCADLALYRAKHSGRSTFAWYTPDMDAEAQRRKEIEEGLVKALRLDQFQLLYQPQYSLSDNKLKGYESLIRWEHPTKGTIAPDVFIPVAEDSGLIEDIGDWVLFHACREAARWEDKSLRVAVNVSAAQFKPGETERKVALALTESGLAPERLEIEITESLLIANTAAVVDTLQKIRALGVSIAMDDFGTGYSSLSYLSRFPFDKIKIDRSFIRTLGENPSTDAIVTAIIGLGRSLDVQITAEGVEDMRQVTLLRAAGCHLVQGFLYGRPGQASDAASVHLGETLTAGALAASRSAAARTALTEEAATERSETADENGATDHRSAADHSAAESDEMASDLEMEAQMVADVIASSRPPLHGTGGQGFIEPSPRLSPA</sequence>
<dbReference type="NCBIfam" id="TIGR00254">
    <property type="entry name" value="GGDEF"/>
    <property type="match status" value="1"/>
</dbReference>
<protein>
    <submittedName>
        <fullName evidence="5">Bifunctional diguanylate cyclase/phosphodiesterase</fullName>
    </submittedName>
</protein>
<dbReference type="SUPFAM" id="SSF141868">
    <property type="entry name" value="EAL domain-like"/>
    <property type="match status" value="1"/>
</dbReference>
<evidence type="ECO:0000313" key="5">
    <source>
        <dbReference type="EMBL" id="MFD1696471.1"/>
    </source>
</evidence>
<dbReference type="InterPro" id="IPR043128">
    <property type="entry name" value="Rev_trsase/Diguanyl_cyclase"/>
</dbReference>
<dbReference type="Pfam" id="PF00990">
    <property type="entry name" value="GGDEF"/>
    <property type="match status" value="1"/>
</dbReference>
<keyword evidence="2" id="KW-0812">Transmembrane</keyword>
<feature type="transmembrane region" description="Helical" evidence="2">
    <location>
        <begin position="214"/>
        <end position="240"/>
    </location>
</feature>
<dbReference type="InterPro" id="IPR000160">
    <property type="entry name" value="GGDEF_dom"/>
</dbReference>
<dbReference type="RefSeq" id="WP_208998767.1">
    <property type="nucleotide sequence ID" value="NZ_JBHUFA010000004.1"/>
</dbReference>
<keyword evidence="6" id="KW-1185">Reference proteome</keyword>
<evidence type="ECO:0000256" key="2">
    <source>
        <dbReference type="SAM" id="Phobius"/>
    </source>
</evidence>
<feature type="domain" description="GGDEF" evidence="4">
    <location>
        <begin position="286"/>
        <end position="418"/>
    </location>
</feature>
<dbReference type="PANTHER" id="PTHR44757:SF2">
    <property type="entry name" value="BIOFILM ARCHITECTURE MAINTENANCE PROTEIN MBAA"/>
    <property type="match status" value="1"/>
</dbReference>
<dbReference type="PANTHER" id="PTHR44757">
    <property type="entry name" value="DIGUANYLATE CYCLASE DGCP"/>
    <property type="match status" value="1"/>
</dbReference>
<dbReference type="Pfam" id="PF00563">
    <property type="entry name" value="EAL"/>
    <property type="match status" value="1"/>
</dbReference>
<keyword evidence="2" id="KW-1133">Transmembrane helix</keyword>
<dbReference type="CDD" id="cd01949">
    <property type="entry name" value="GGDEF"/>
    <property type="match status" value="1"/>
</dbReference>
<feature type="transmembrane region" description="Helical" evidence="2">
    <location>
        <begin position="12"/>
        <end position="30"/>
    </location>
</feature>
<dbReference type="SUPFAM" id="SSF55073">
    <property type="entry name" value="Nucleotide cyclase"/>
    <property type="match status" value="1"/>
</dbReference>
<dbReference type="PROSITE" id="PS50887">
    <property type="entry name" value="GGDEF"/>
    <property type="match status" value="1"/>
</dbReference>
<comment type="caution">
    <text evidence="5">The sequence shown here is derived from an EMBL/GenBank/DDBJ whole genome shotgun (WGS) entry which is preliminary data.</text>
</comment>
<name>A0ABW4K0F7_9HYPH</name>
<dbReference type="SMART" id="SM00052">
    <property type="entry name" value="EAL"/>
    <property type="match status" value="1"/>
</dbReference>